<evidence type="ECO:0000256" key="1">
    <source>
        <dbReference type="SAM" id="MobiDB-lite"/>
    </source>
</evidence>
<dbReference type="AlphaFoldDB" id="A0AAE0BZ78"/>
<dbReference type="Proteomes" id="UP001190700">
    <property type="component" value="Unassembled WGS sequence"/>
</dbReference>
<accession>A0AAE0BZ78</accession>
<gene>
    <name evidence="2" type="ORF">CYMTET_44939</name>
</gene>
<feature type="compositionally biased region" description="Pro residues" evidence="1">
    <location>
        <begin position="384"/>
        <end position="393"/>
    </location>
</feature>
<comment type="caution">
    <text evidence="2">The sequence shown here is derived from an EMBL/GenBank/DDBJ whole genome shotgun (WGS) entry which is preliminary data.</text>
</comment>
<evidence type="ECO:0000313" key="3">
    <source>
        <dbReference type="Proteomes" id="UP001190700"/>
    </source>
</evidence>
<evidence type="ECO:0000313" key="2">
    <source>
        <dbReference type="EMBL" id="KAK3245492.1"/>
    </source>
</evidence>
<protein>
    <submittedName>
        <fullName evidence="2">Uncharacterized protein</fullName>
    </submittedName>
</protein>
<keyword evidence="3" id="KW-1185">Reference proteome</keyword>
<feature type="region of interest" description="Disordered" evidence="1">
    <location>
        <begin position="374"/>
        <end position="393"/>
    </location>
</feature>
<reference evidence="2 3" key="1">
    <citation type="journal article" date="2015" name="Genome Biol. Evol.">
        <title>Comparative Genomics of a Bacterivorous Green Alga Reveals Evolutionary Causalities and Consequences of Phago-Mixotrophic Mode of Nutrition.</title>
        <authorList>
            <person name="Burns J.A."/>
            <person name="Paasch A."/>
            <person name="Narechania A."/>
            <person name="Kim E."/>
        </authorList>
    </citation>
    <scope>NUCLEOTIDE SEQUENCE [LARGE SCALE GENOMIC DNA]</scope>
    <source>
        <strain evidence="2 3">PLY_AMNH</strain>
    </source>
</reference>
<name>A0AAE0BZ78_9CHLO</name>
<proteinExistence type="predicted"/>
<organism evidence="2 3">
    <name type="scientific">Cymbomonas tetramitiformis</name>
    <dbReference type="NCBI Taxonomy" id="36881"/>
    <lineage>
        <taxon>Eukaryota</taxon>
        <taxon>Viridiplantae</taxon>
        <taxon>Chlorophyta</taxon>
        <taxon>Pyramimonadophyceae</taxon>
        <taxon>Pyramimonadales</taxon>
        <taxon>Pyramimonadaceae</taxon>
        <taxon>Cymbomonas</taxon>
    </lineage>
</organism>
<dbReference type="EMBL" id="LGRX02030595">
    <property type="protein sequence ID" value="KAK3245492.1"/>
    <property type="molecule type" value="Genomic_DNA"/>
</dbReference>
<sequence length="393" mass="44008">MLTTSAARPGFDPEYIFYDKAPERKEEVMQLSGARKVVPDLFHDSKLIISKMNNSNKRFKWASTRVRLAFQHRSRGEELKVDAALMAGKLSTGRWQLFGQKWPVGYKFTADEIASFKELKYDPINGRLLKAGLYWETFDESIIHPSMWSSGITLSASLESMGDELIRLERAEGAGPGTRRGSLFSPGALFSINKAIRRASMYDELVESSYPQHLRLPAQFAFGILAKWRVNGRGSLSNERVHALWKTLVTRNMSTIMGVLLLLEGSCMYNGSIREALQTSYGALTYDWWQSARCNELALELHGEQRYELSLPPVDDGESFLVPGLLDFVRPSVKKANEKMAERAAACIASASTSAERQKRLKGNAECMRQLRAARAAASAGESPPLPYNPTWP</sequence>